<reference evidence="1" key="1">
    <citation type="submission" date="2020-04" db="EMBL/GenBank/DDBJ databases">
        <authorList>
            <person name="Zhang T."/>
        </authorList>
    </citation>
    <scope>NUCLEOTIDE SEQUENCE</scope>
    <source>
        <strain evidence="1">HKST-UBA11</strain>
    </source>
</reference>
<comment type="caution">
    <text evidence="1">The sequence shown here is derived from an EMBL/GenBank/DDBJ whole genome shotgun (WGS) entry which is preliminary data.</text>
</comment>
<dbReference type="EMBL" id="JAGQLH010000011">
    <property type="protein sequence ID" value="MCA9385292.1"/>
    <property type="molecule type" value="Genomic_DNA"/>
</dbReference>
<sequence>SGKEESKNKDMLEKLFSDYCVKQIPAEDIRDKKHQINKKNINRLLNDSSLQDKYKMMLKEILENGKFSGKAQGLVKFGREEKSTSKENVVRLKEEYIASVTELIEDIRTYFHGE</sequence>
<dbReference type="Proteomes" id="UP000754563">
    <property type="component" value="Unassembled WGS sequence"/>
</dbReference>
<evidence type="ECO:0000313" key="1">
    <source>
        <dbReference type="EMBL" id="MCA9385292.1"/>
    </source>
</evidence>
<protein>
    <submittedName>
        <fullName evidence="1">Uncharacterized protein</fullName>
    </submittedName>
</protein>
<name>A0A955L7B0_9BACT</name>
<proteinExistence type="predicted"/>
<organism evidence="1 2">
    <name type="scientific">Candidatus Dojkabacteria bacterium</name>
    <dbReference type="NCBI Taxonomy" id="2099670"/>
    <lineage>
        <taxon>Bacteria</taxon>
        <taxon>Candidatus Dojkabacteria</taxon>
    </lineage>
</organism>
<feature type="non-terminal residue" evidence="1">
    <location>
        <position position="1"/>
    </location>
</feature>
<evidence type="ECO:0000313" key="2">
    <source>
        <dbReference type="Proteomes" id="UP000754563"/>
    </source>
</evidence>
<dbReference type="AlphaFoldDB" id="A0A955L7B0"/>
<gene>
    <name evidence="1" type="ORF">KC717_01450</name>
</gene>
<reference evidence="1" key="2">
    <citation type="journal article" date="2021" name="Microbiome">
        <title>Successional dynamics and alternative stable states in a saline activated sludge microbial community over 9 years.</title>
        <authorList>
            <person name="Wang Y."/>
            <person name="Ye J."/>
            <person name="Ju F."/>
            <person name="Liu L."/>
            <person name="Boyd J.A."/>
            <person name="Deng Y."/>
            <person name="Parks D.H."/>
            <person name="Jiang X."/>
            <person name="Yin X."/>
            <person name="Woodcroft B.J."/>
            <person name="Tyson G.W."/>
            <person name="Hugenholtz P."/>
            <person name="Polz M.F."/>
            <person name="Zhang T."/>
        </authorList>
    </citation>
    <scope>NUCLEOTIDE SEQUENCE</scope>
    <source>
        <strain evidence="1">HKST-UBA11</strain>
    </source>
</reference>
<accession>A0A955L7B0</accession>